<feature type="compositionally biased region" description="Low complexity" evidence="10">
    <location>
        <begin position="726"/>
        <end position="749"/>
    </location>
</feature>
<feature type="compositionally biased region" description="Low complexity" evidence="10">
    <location>
        <begin position="1316"/>
        <end position="1343"/>
    </location>
</feature>
<dbReference type="InterPro" id="IPR019542">
    <property type="entry name" value="Enhancer_polycomb-like_N"/>
</dbReference>
<dbReference type="SUPFAM" id="SSF57903">
    <property type="entry name" value="FYVE/PHD zinc finger"/>
    <property type="match status" value="1"/>
</dbReference>
<evidence type="ECO:0000256" key="10">
    <source>
        <dbReference type="SAM" id="MobiDB-lite"/>
    </source>
</evidence>
<feature type="compositionally biased region" description="Basic and acidic residues" evidence="10">
    <location>
        <begin position="1763"/>
        <end position="1773"/>
    </location>
</feature>
<feature type="region of interest" description="Disordered" evidence="10">
    <location>
        <begin position="2084"/>
        <end position="2108"/>
    </location>
</feature>
<organism evidence="13">
    <name type="scientific">Culicoides sonorensis</name>
    <name type="common">Biting midge</name>
    <dbReference type="NCBI Taxonomy" id="179676"/>
    <lineage>
        <taxon>Eukaryota</taxon>
        <taxon>Metazoa</taxon>
        <taxon>Ecdysozoa</taxon>
        <taxon>Arthropoda</taxon>
        <taxon>Hexapoda</taxon>
        <taxon>Insecta</taxon>
        <taxon>Pterygota</taxon>
        <taxon>Neoptera</taxon>
        <taxon>Endopterygota</taxon>
        <taxon>Diptera</taxon>
        <taxon>Nematocera</taxon>
        <taxon>Chironomoidea</taxon>
        <taxon>Ceratopogonidae</taxon>
        <taxon>Ceratopogoninae</taxon>
        <taxon>Culicoides</taxon>
        <taxon>Monoculicoides</taxon>
    </lineage>
</organism>
<feature type="compositionally biased region" description="Basic and acidic residues" evidence="10">
    <location>
        <begin position="1495"/>
        <end position="1505"/>
    </location>
</feature>
<feature type="compositionally biased region" description="Basic and acidic residues" evidence="10">
    <location>
        <begin position="894"/>
        <end position="907"/>
    </location>
</feature>
<sequence length="2958" mass="329513">MSQKGKRPSQQQRPENDGDPPVKRRKGRPPGSLNKDHSKNAAASTSSSSHHHHHHHNQHNVDGNENNGDNSYGNTGLSLSQAQMAVASTSKSWQPKPHNDLKSIYNRSAPEAPAELFRKDLISAMKLPDSEPLSPDEYWLIVDQWKQEWERGVQVPVNPDSLPEASVNNIKENYIQRGRQDFKLPKNKYIRITKDESFSHEQHYLSHTPAMADSVCAYDLDQCDEAWLKICNGERALAGLPPISDSQFERVVEELEVRCWDKIQSIMKNEEGLGIEFDENVICDVCRSPDSEEANEMVFCDNCNICVHQACYGITAIPSGQWLCRTCTTGIKPDCVLCPNKGGAMKSTRSGTKWAHVSCALWIPEVSIGSVDRMEPITKISNIPQSRWALNCILCREKVGACIQCSVKTCKTAYHVTCAFQHGLEMRAIIEDEHNEDGVKLRSYCQKHSTTKTKKEGKSHSNKVSTATGAGSGTDEDDHKRRRTRKEMTTEERNQVRAQRLSEIESEFHKHVNIKDISCHLLDIDQEGINYIYNYWILKRKSGSNRPLLPPKNEDAELASQKEENQEQEKMRMFVQLRQDLERVRNLCYMVSRREKLSRSFFKLREQTFHKQVSILADLKFSNSKKLDDSVLNAVIEANHGPSIYDKLYSSDLVNLNKNSNSEIANNIDVMLDRLINSKSSSSSNNRNKSPRQAISSLDLGSNSSLDKINMSPHKSRQNVDINGINNNNKKNLSSSKTSSASATVAATTESRHNSDNPYKRTYFNGTTTSRRSASLYSSTGISSDSDHSRRRTLRGNLSATSSEDESNIRHSNKSATPITVTSPSVNKSQSTKVSPRRRSQNVKSVERKRRRDAKQESATNKYKSNSIIDTSSEDEENQRSSKRSPRNRTLQQMEKELHDERSHLSDSTDSDELTGICFKPTSYSQTKVSNAIYSDSDSTDKDKTDNTASDSQQHPFRTKAAMKEFNINALTSTTTSPLAKVRQSMPKGILKNAGEKSLLSNVTNVEHEKSTSKENSKGKSKSKSILKKNDFPADLLVVPQRQAAKKASENLMRTNVPVVQQMYTCKKENKSDAEVSESKLSRVLSVDELEKKSEKRNLSKSTSKSIKRQESKDNSSDRESKSNKNKEESSSNKKDDSSIIDLLPYVPQRQAAKKAAEHIKSTVLKPSEAPIVVPAEPETKVSTTKKNLSSNSSKKEDTGKKGVSESSSSESESSSSSSSSGSASKSSSSSSEESEPSPPQKVSQKRHSSNSNRASVVSRRTSDKSKDLPFLDKGNKSAGTVFCSSESESDSKSSSNESIQSQKQIPGKITKRKSSSAATSVSLKSSSSGVGTSTGTNTTSGRPRGRPRTKSIFKETDNSSKSVRSSSEATKEIDSKIITPKKDESKTRRPSTSTNSNNTTPTKATARGRRDSKVQISENATPSSRRRPSDISPRIADENTDVKTRRRSTRQDSLTSPIKDKTSSITTESRLSSSKKDEDESKSVSSSSTRKRKLSPEPTKEAKSKSPTPITERQETKDNFSRETTPVKTDKTNEQASVITLTKCDTNEIKDESKIEDDHQLSLRDKTKSPEKEIEVCTKDSEEKPPEKLSKSPIKKSTRTSSDMEIDPMNSPPYVAQITQSTNLPESVVKSPEITTNSINLIDNSSKNNGPKSIFDLTDDLTEANETHFEVPPTPLTFTSHHTDWLKIDANEDTQKATLDLVEKLYKNKYKKQNQSDSLVNNDEDLSKKKDLSSIETDKNESEDVKSLEIDSIKQSSSNDNVFDKPLEKLNSCKESQNFSTSQEIQPQKQTSIIQNQTNSQMGSPSFNQDVFMYGRRWNESEIIARRRSVSSSPASTVSDNTELQQHLNQSNQFNDKNQMQLNTNIPTLPQQMKMNQQHGQMQAPLIKNALNESHQMQTQQSILPQNQIPLQINHNQNMSLHGQHPMVQFPSHNQNQILPQEQHRPFKPESCMFYNQSKQAVGLQPSPTYQMGQRPSLFPNTMPVGNKAEEVNRNINMQHGGFRQNNSNSFNMTNTNMTNNPNISLTASMGSPTQETIKIKSSPQNHKNMIQSQDIQTTNVKQQLPPPIAPITDVNNIYSISNAESKKPPQSTVSLAELKKSPAKTVPKLSVRNTYQQNIENMQNQIRSPHLNTKMSPGKSPRQMDMISKQVNAGNKANKSSASETASTKRQRSNSTKNTGQSNRGRNSTGSKKGRGKNLGPFNDLDFGGTNHSNLAGTAYDLDLVEEENFTLENFRTSLSRDRKKSNDTSNLDYLRSREPSQSPKFSSPKNRSLYSSAANTPTAATTPSGNTPLHQGHHPLMAPDVNTSTVNSMTPTSTVSSLHEMVLPVLPGPVDMRTYNSNFDSSTNNEIFNNHLLGAFDSGTADHTLADIDEEMEKELQSALKASNSKAKEISPPVSSAGTEIKSTNTNQSSNTSNSVSTTAINTSQTTTTTSVLPSNVDPPEDVSVDSDTMRISFSDSRNQLKFKIKGPLAPDNYSSTTIIHKIVETSASMTATVPIGGTPGHRRMRKKELLRQYWTQDANVDDQTSASFSETNTNIAVHSMPNRVAGIPKAVDSMSSIPTKEDYKDYTMADTKKRKKVSSLQRELRQLTGALDEETSERRRSVGNASDKSSNASTSGRSRLNRSGPPIGQTPKLKIKLGSNIYEPTGVPPEEFRQSDRPPKKRRDNYSFEDFRRDSMHYREQVFADFKKKKEKSEDIVAVKEKKKKKKDKEKKRKVEVIENNQKFVLKIKKTKLEAPPTESTEILKPEPTPNQYDPNAEDPLSVSTPVTTGPLKIKLARTVGPSGSYTLAIQKDKQAKPKTSKKQNNNKKKVNASNDKPKSKTSNVAPIKKRELTECRLTLEKLDQDTIQKFVSKTSKTTDESLAHPNDSQLGAATNSEINNSSNITNSSSISNNLTNINENNTKDEPINIHINANSDEQKMVQPEKEPIEQDKTKLKQKSENSEKDCEVR</sequence>
<dbReference type="GO" id="GO:0006357">
    <property type="term" value="P:regulation of transcription by RNA polymerase II"/>
    <property type="evidence" value="ECO:0007669"/>
    <property type="project" value="TreeGrafter"/>
</dbReference>
<feature type="compositionally biased region" description="Polar residues" evidence="10">
    <location>
        <begin position="814"/>
        <end position="834"/>
    </location>
</feature>
<evidence type="ECO:0000256" key="1">
    <source>
        <dbReference type="ARBA" id="ARBA00022723"/>
    </source>
</evidence>
<gene>
    <name evidence="13" type="primary">CSON015134</name>
</gene>
<keyword evidence="3 8" id="KW-0863">Zinc-finger</keyword>
<feature type="compositionally biased region" description="Polar residues" evidence="10">
    <location>
        <begin position="2151"/>
        <end position="2193"/>
    </location>
</feature>
<feature type="compositionally biased region" description="Low complexity" evidence="10">
    <location>
        <begin position="1464"/>
        <end position="1473"/>
    </location>
</feature>
<dbReference type="Pfam" id="PF10513">
    <property type="entry name" value="EPL1"/>
    <property type="match status" value="1"/>
</dbReference>
<dbReference type="Gene3D" id="3.30.40.10">
    <property type="entry name" value="Zinc/RING finger domain, C3HC4 (zinc finger)"/>
    <property type="match status" value="2"/>
</dbReference>
<dbReference type="FunFam" id="3.30.40.10:FF:000030">
    <property type="entry name" value="Protein Jade-1 isoform 1"/>
    <property type="match status" value="1"/>
</dbReference>
<feature type="compositionally biased region" description="Polar residues" evidence="10">
    <location>
        <begin position="2611"/>
        <end position="2626"/>
    </location>
</feature>
<feature type="compositionally biased region" description="Basic and acidic residues" evidence="10">
    <location>
        <begin position="1089"/>
        <end position="1098"/>
    </location>
</feature>
<dbReference type="SMART" id="SM00249">
    <property type="entry name" value="PHD"/>
    <property type="match status" value="2"/>
</dbReference>
<feature type="region of interest" description="Disordered" evidence="10">
    <location>
        <begin position="1732"/>
        <end position="1807"/>
    </location>
</feature>
<keyword evidence="2" id="KW-0677">Repeat</keyword>
<dbReference type="VEuPathDB" id="VectorBase:CSON015134"/>
<feature type="compositionally biased region" description="Basic and acidic residues" evidence="10">
    <location>
        <begin position="1370"/>
        <end position="1388"/>
    </location>
</feature>
<keyword evidence="9" id="KW-0175">Coiled coil</keyword>
<dbReference type="CDD" id="cd15573">
    <property type="entry name" value="PHD_JADE"/>
    <property type="match status" value="1"/>
</dbReference>
<feature type="compositionally biased region" description="Basic residues" evidence="10">
    <location>
        <begin position="835"/>
        <end position="853"/>
    </location>
</feature>
<evidence type="ECO:0000256" key="9">
    <source>
        <dbReference type="SAM" id="Coils"/>
    </source>
</evidence>
<feature type="region of interest" description="Disordered" evidence="10">
    <location>
        <begin position="1088"/>
        <end position="1616"/>
    </location>
</feature>
<feature type="compositionally biased region" description="Low complexity" evidence="10">
    <location>
        <begin position="2278"/>
        <end position="2295"/>
    </location>
</feature>
<evidence type="ECO:0000256" key="5">
    <source>
        <dbReference type="ARBA" id="ARBA00038371"/>
    </source>
</evidence>
<feature type="compositionally biased region" description="Basic and acidic residues" evidence="10">
    <location>
        <begin position="750"/>
        <end position="759"/>
    </location>
</feature>
<feature type="region of interest" description="Disordered" evidence="10">
    <location>
        <begin position="450"/>
        <end position="498"/>
    </location>
</feature>
<feature type="compositionally biased region" description="Low complexity" evidence="10">
    <location>
        <begin position="775"/>
        <end position="784"/>
    </location>
</feature>
<dbReference type="Pfam" id="PF13832">
    <property type="entry name" value="zf-HC5HC2H_2"/>
    <property type="match status" value="1"/>
</dbReference>
<reference evidence="13" key="1">
    <citation type="submission" date="2018-07" db="EMBL/GenBank/DDBJ databases">
        <authorList>
            <person name="Quirk P.G."/>
            <person name="Krulwich T.A."/>
        </authorList>
    </citation>
    <scope>NUCLEOTIDE SEQUENCE</scope>
</reference>
<feature type="compositionally biased region" description="Basic and acidic residues" evidence="10">
    <location>
        <begin position="1513"/>
        <end position="1522"/>
    </location>
</feature>
<feature type="compositionally biased region" description="Low complexity" evidence="10">
    <location>
        <begin position="1293"/>
        <end position="1306"/>
    </location>
</feature>
<keyword evidence="1" id="KW-0479">Metal-binding</keyword>
<feature type="compositionally biased region" description="Basic and acidic residues" evidence="10">
    <location>
        <begin position="486"/>
        <end position="498"/>
    </location>
</feature>
<feature type="compositionally biased region" description="Low complexity" evidence="10">
    <location>
        <begin position="1205"/>
        <end position="1232"/>
    </location>
</feature>
<feature type="compositionally biased region" description="Polar residues" evidence="10">
    <location>
        <begin position="2308"/>
        <end position="2320"/>
    </location>
</feature>
<dbReference type="FunFam" id="3.30.40.10:FF:000004">
    <property type="entry name" value="Jade family PHD finger 2"/>
    <property type="match status" value="1"/>
</dbReference>
<feature type="compositionally biased region" description="Polar residues" evidence="10">
    <location>
        <begin position="2400"/>
        <end position="2409"/>
    </location>
</feature>
<feature type="compositionally biased region" description="Basic and acidic residues" evidence="10">
    <location>
        <begin position="1732"/>
        <end position="1753"/>
    </location>
</feature>
<feature type="compositionally biased region" description="Polar residues" evidence="10">
    <location>
        <begin position="1774"/>
        <end position="1807"/>
    </location>
</feature>
<dbReference type="PROSITE" id="PS01359">
    <property type="entry name" value="ZF_PHD_1"/>
    <property type="match status" value="1"/>
</dbReference>
<feature type="compositionally biased region" description="Low complexity" evidence="10">
    <location>
        <begin position="679"/>
        <end position="688"/>
    </location>
</feature>
<dbReference type="PANTHER" id="PTHR13793">
    <property type="entry name" value="PHD FINGER PROTEINS"/>
    <property type="match status" value="1"/>
</dbReference>
<evidence type="ECO:0000256" key="3">
    <source>
        <dbReference type="ARBA" id="ARBA00022771"/>
    </source>
</evidence>
<dbReference type="InterPro" id="IPR001965">
    <property type="entry name" value="Znf_PHD"/>
</dbReference>
<feature type="domain" description="PHD-type" evidence="11">
    <location>
        <begin position="280"/>
        <end position="330"/>
    </location>
</feature>
<dbReference type="PROSITE" id="PS51805">
    <property type="entry name" value="EPHD"/>
    <property type="match status" value="1"/>
</dbReference>
<dbReference type="PANTHER" id="PTHR13793:SF160">
    <property type="entry name" value="PHD FINGER PROTEIN RHINOCEROS"/>
    <property type="match status" value="1"/>
</dbReference>
<evidence type="ECO:0000256" key="4">
    <source>
        <dbReference type="ARBA" id="ARBA00022833"/>
    </source>
</evidence>
<feature type="compositionally biased region" description="Polar residues" evidence="10">
    <location>
        <begin position="61"/>
        <end position="76"/>
    </location>
</feature>
<protein>
    <recommendedName>
        <fullName evidence="7">PHD finger protein rhinoceros</fullName>
    </recommendedName>
</protein>
<evidence type="ECO:0000259" key="12">
    <source>
        <dbReference type="PROSITE" id="PS51805"/>
    </source>
</evidence>
<comment type="function">
    <text evidence="6">May function as a negative regulator of the EGFR/Ras/MAPK signaling pathway during eye development.</text>
</comment>
<feature type="compositionally biased region" description="Polar residues" evidence="10">
    <location>
        <begin position="2124"/>
        <end position="2137"/>
    </location>
</feature>
<feature type="compositionally biased region" description="Basic and acidic residues" evidence="10">
    <location>
        <begin position="1261"/>
        <end position="1276"/>
    </location>
</feature>
<keyword evidence="4" id="KW-0862">Zinc</keyword>
<feature type="compositionally biased region" description="Polar residues" evidence="10">
    <location>
        <begin position="2262"/>
        <end position="2277"/>
    </location>
</feature>
<dbReference type="GO" id="GO:0008270">
    <property type="term" value="F:zinc ion binding"/>
    <property type="evidence" value="ECO:0007669"/>
    <property type="project" value="UniProtKB-KW"/>
</dbReference>
<dbReference type="InterPro" id="IPR019786">
    <property type="entry name" value="Zinc_finger_PHD-type_CS"/>
</dbReference>
<feature type="region of interest" description="Disordered" evidence="10">
    <location>
        <begin position="679"/>
        <end position="916"/>
    </location>
</feature>
<comment type="similarity">
    <text evidence="5">Belongs to the JADE family.</text>
</comment>
<feature type="region of interest" description="Disordered" evidence="10">
    <location>
        <begin position="1"/>
        <end position="76"/>
    </location>
</feature>
<evidence type="ECO:0000313" key="13">
    <source>
        <dbReference type="EMBL" id="SSX28063.1"/>
    </source>
</evidence>
<evidence type="ECO:0000256" key="8">
    <source>
        <dbReference type="PROSITE-ProRule" id="PRU00146"/>
    </source>
</evidence>
<dbReference type="InterPro" id="IPR050701">
    <property type="entry name" value="Histone_Mod_Regulator"/>
</dbReference>
<feature type="region of interest" description="Disordered" evidence="10">
    <location>
        <begin position="2797"/>
        <end position="2836"/>
    </location>
</feature>
<dbReference type="InterPro" id="IPR011011">
    <property type="entry name" value="Znf_FYVE_PHD"/>
</dbReference>
<feature type="compositionally biased region" description="Low complexity" evidence="10">
    <location>
        <begin position="1391"/>
        <end position="1406"/>
    </location>
</feature>
<feature type="compositionally biased region" description="Basic and acidic residues" evidence="10">
    <location>
        <begin position="2925"/>
        <end position="2958"/>
    </location>
</feature>
<feature type="compositionally biased region" description="Polar residues" evidence="10">
    <location>
        <begin position="857"/>
        <end position="871"/>
    </location>
</feature>
<feature type="region of interest" description="Disordered" evidence="10">
    <location>
        <begin position="2241"/>
        <end position="2320"/>
    </location>
</feature>
<evidence type="ECO:0000256" key="7">
    <source>
        <dbReference type="ARBA" id="ARBA00068706"/>
    </source>
</evidence>
<dbReference type="EMBL" id="UFQT01000933">
    <property type="protein sequence ID" value="SSX28063.1"/>
    <property type="molecule type" value="Genomic_DNA"/>
</dbReference>
<feature type="compositionally biased region" description="Basic and acidic residues" evidence="10">
    <location>
        <begin position="2658"/>
        <end position="2682"/>
    </location>
</feature>
<feature type="compositionally biased region" description="Basic residues" evidence="10">
    <location>
        <begin position="2805"/>
        <end position="2819"/>
    </location>
</feature>
<dbReference type="CDD" id="cd15707">
    <property type="entry name" value="ePHD_RNO"/>
    <property type="match status" value="1"/>
</dbReference>
<feature type="region of interest" description="Disordered" evidence="10">
    <location>
        <begin position="2388"/>
        <end position="2454"/>
    </location>
</feature>
<feature type="compositionally biased region" description="Basic and acidic residues" evidence="10">
    <location>
        <begin position="1546"/>
        <end position="1591"/>
    </location>
</feature>
<accession>A0A336MGX5</accession>
<dbReference type="Pfam" id="PF13831">
    <property type="entry name" value="PHD_2"/>
    <property type="match status" value="1"/>
</dbReference>
<name>A0A336MGX5_CULSO</name>
<feature type="compositionally biased region" description="Low complexity" evidence="10">
    <location>
        <begin position="1181"/>
        <end position="1193"/>
    </location>
</feature>
<dbReference type="InterPro" id="IPR034732">
    <property type="entry name" value="EPHD"/>
</dbReference>
<dbReference type="InterPro" id="IPR013083">
    <property type="entry name" value="Znf_RING/FYVE/PHD"/>
</dbReference>
<feature type="region of interest" description="Disordered" evidence="10">
    <location>
        <begin position="1001"/>
        <end position="1027"/>
    </location>
</feature>
<feature type="compositionally biased region" description="Basic and acidic residues" evidence="10">
    <location>
        <begin position="1194"/>
        <end position="1204"/>
    </location>
</feature>
<feature type="compositionally biased region" description="Low complexity" evidence="10">
    <location>
        <begin position="1250"/>
        <end position="1260"/>
    </location>
</feature>
<feature type="region of interest" description="Disordered" evidence="10">
    <location>
        <begin position="2595"/>
        <end position="2682"/>
    </location>
</feature>
<feature type="region of interest" description="Disordered" evidence="10">
    <location>
        <begin position="548"/>
        <end position="567"/>
    </location>
</feature>
<evidence type="ECO:0000256" key="6">
    <source>
        <dbReference type="ARBA" id="ARBA00055261"/>
    </source>
</evidence>
<feature type="compositionally biased region" description="Polar residues" evidence="10">
    <location>
        <begin position="1360"/>
        <end position="1369"/>
    </location>
</feature>
<feature type="compositionally biased region" description="Low complexity" evidence="10">
    <location>
        <begin position="2410"/>
        <end position="2445"/>
    </location>
</feature>
<feature type="region of interest" description="Disordered" evidence="10">
    <location>
        <begin position="2124"/>
        <end position="2207"/>
    </location>
</feature>
<dbReference type="InterPro" id="IPR019787">
    <property type="entry name" value="Znf_PHD-finger"/>
</dbReference>
<feature type="region of interest" description="Disordered" evidence="10">
    <location>
        <begin position="2737"/>
        <end position="2775"/>
    </location>
</feature>
<proteinExistence type="inferred from homology"/>
<feature type="region of interest" description="Disordered" evidence="10">
    <location>
        <begin position="2863"/>
        <end position="2958"/>
    </location>
</feature>
<feature type="compositionally biased region" description="Basic and acidic residues" evidence="10">
    <location>
        <begin position="552"/>
        <end position="567"/>
    </location>
</feature>
<evidence type="ECO:0000259" key="11">
    <source>
        <dbReference type="PROSITE" id="PS50016"/>
    </source>
</evidence>
<feature type="region of interest" description="Disordered" evidence="10">
    <location>
        <begin position="930"/>
        <end position="958"/>
    </location>
</feature>
<dbReference type="PROSITE" id="PS50016">
    <property type="entry name" value="ZF_PHD_2"/>
    <property type="match status" value="1"/>
</dbReference>
<feature type="compositionally biased region" description="Low complexity" evidence="10">
    <location>
        <begin position="2883"/>
        <end position="2909"/>
    </location>
</feature>
<feature type="compositionally biased region" description="Basic residues" evidence="10">
    <location>
        <begin position="49"/>
        <end position="58"/>
    </location>
</feature>
<feature type="compositionally biased region" description="Basic and acidic residues" evidence="10">
    <location>
        <begin position="1108"/>
        <end position="1138"/>
    </location>
</feature>
<feature type="compositionally biased region" description="Polar residues" evidence="10">
    <location>
        <begin position="2084"/>
        <end position="2096"/>
    </location>
</feature>
<feature type="domain" description="PHD-type" evidence="12">
    <location>
        <begin position="332"/>
        <end position="449"/>
    </location>
</feature>
<feature type="compositionally biased region" description="Basic and acidic residues" evidence="10">
    <location>
        <begin position="1006"/>
        <end position="1018"/>
    </location>
</feature>
<feature type="compositionally biased region" description="Polar residues" evidence="10">
    <location>
        <begin position="764"/>
        <end position="773"/>
    </location>
</feature>
<feature type="coiled-coil region" evidence="9">
    <location>
        <begin position="2697"/>
        <end position="2728"/>
    </location>
</feature>
<dbReference type="OMA" id="RIPWNEN"/>
<feature type="compositionally biased region" description="Polar residues" evidence="10">
    <location>
        <begin position="1535"/>
        <end position="1545"/>
    </location>
</feature>
<evidence type="ECO:0000256" key="2">
    <source>
        <dbReference type="ARBA" id="ARBA00022737"/>
    </source>
</evidence>
<feature type="compositionally biased region" description="Low complexity" evidence="10">
    <location>
        <begin position="696"/>
        <end position="707"/>
    </location>
</feature>